<accession>A0A3R7K1Q0</accession>
<organism evidence="1 2">
    <name type="scientific">Trypanosoma conorhini</name>
    <dbReference type="NCBI Taxonomy" id="83891"/>
    <lineage>
        <taxon>Eukaryota</taxon>
        <taxon>Discoba</taxon>
        <taxon>Euglenozoa</taxon>
        <taxon>Kinetoplastea</taxon>
        <taxon>Metakinetoplastina</taxon>
        <taxon>Trypanosomatida</taxon>
        <taxon>Trypanosomatidae</taxon>
        <taxon>Trypanosoma</taxon>
    </lineage>
</organism>
<sequence>AMARLSCAVSVAAVGPGQQRLTRRERERERPLDVLFFVFSSAATLHDTACFLSLGNKGEGDRLYSTLRRGGACGGGRGTAESVAGSGDAAFFSRLAGTVAGPSLSTYGFGVLLHRRAAADAGRAATSSFSFFQRRRTFGCVSRGVAGAAGTRAERC</sequence>
<proteinExistence type="predicted"/>
<comment type="caution">
    <text evidence="1">The sequence shown here is derived from an EMBL/GenBank/DDBJ whole genome shotgun (WGS) entry which is preliminary data.</text>
</comment>
<dbReference type="AlphaFoldDB" id="A0A3R7K1Q0"/>
<dbReference type="GeneID" id="40322716"/>
<dbReference type="Proteomes" id="UP000284403">
    <property type="component" value="Unassembled WGS sequence"/>
</dbReference>
<dbReference type="EMBL" id="MKKU01000987">
    <property type="protein sequence ID" value="RNE99022.1"/>
    <property type="molecule type" value="Genomic_DNA"/>
</dbReference>
<evidence type="ECO:0000313" key="2">
    <source>
        <dbReference type="Proteomes" id="UP000284403"/>
    </source>
</evidence>
<protein>
    <submittedName>
        <fullName evidence="1">Uncharacterized protein</fullName>
    </submittedName>
</protein>
<name>A0A3R7K1Q0_9TRYP</name>
<gene>
    <name evidence="1" type="ORF">Tco025E_09105</name>
</gene>
<feature type="non-terminal residue" evidence="1">
    <location>
        <position position="1"/>
    </location>
</feature>
<evidence type="ECO:0000313" key="1">
    <source>
        <dbReference type="EMBL" id="RNE99022.1"/>
    </source>
</evidence>
<dbReference type="RefSeq" id="XP_029223953.1">
    <property type="nucleotide sequence ID" value="XM_029375931.1"/>
</dbReference>
<reference evidence="1 2" key="1">
    <citation type="journal article" date="2018" name="BMC Genomics">
        <title>Genomic comparison of Trypanosoma conorhini and Trypanosoma rangeli to Trypanosoma cruzi strains of high and low virulence.</title>
        <authorList>
            <person name="Bradwell K.R."/>
            <person name="Koparde V.N."/>
            <person name="Matveyev A.V."/>
            <person name="Serrano M.G."/>
            <person name="Alves J.M."/>
            <person name="Parikh H."/>
            <person name="Huang B."/>
            <person name="Lee V."/>
            <person name="Espinosa-Alvarez O."/>
            <person name="Ortiz P.A."/>
            <person name="Costa-Martins A.G."/>
            <person name="Teixeira M.M."/>
            <person name="Buck G.A."/>
        </authorList>
    </citation>
    <scope>NUCLEOTIDE SEQUENCE [LARGE SCALE GENOMIC DNA]</scope>
    <source>
        <strain evidence="1 2">025E</strain>
    </source>
</reference>
<keyword evidence="2" id="KW-1185">Reference proteome</keyword>